<dbReference type="AlphaFoldDB" id="A0A0E9TTI9"/>
<proteinExistence type="predicted"/>
<sequence>MQAVLNAHFHLDGVVHIRVRSQLMNNEVIFFH</sequence>
<name>A0A0E9TTI9_ANGAN</name>
<organism evidence="1">
    <name type="scientific">Anguilla anguilla</name>
    <name type="common">European freshwater eel</name>
    <name type="synonym">Muraena anguilla</name>
    <dbReference type="NCBI Taxonomy" id="7936"/>
    <lineage>
        <taxon>Eukaryota</taxon>
        <taxon>Metazoa</taxon>
        <taxon>Chordata</taxon>
        <taxon>Craniata</taxon>
        <taxon>Vertebrata</taxon>
        <taxon>Euteleostomi</taxon>
        <taxon>Actinopterygii</taxon>
        <taxon>Neopterygii</taxon>
        <taxon>Teleostei</taxon>
        <taxon>Anguilliformes</taxon>
        <taxon>Anguillidae</taxon>
        <taxon>Anguilla</taxon>
    </lineage>
</organism>
<evidence type="ECO:0000313" key="1">
    <source>
        <dbReference type="EMBL" id="JAH57014.1"/>
    </source>
</evidence>
<accession>A0A0E9TTI9</accession>
<reference evidence="1" key="1">
    <citation type="submission" date="2014-11" db="EMBL/GenBank/DDBJ databases">
        <authorList>
            <person name="Amaro Gonzalez C."/>
        </authorList>
    </citation>
    <scope>NUCLEOTIDE SEQUENCE</scope>
</reference>
<protein>
    <submittedName>
        <fullName evidence="1">Uncharacterized protein</fullName>
    </submittedName>
</protein>
<dbReference type="EMBL" id="GBXM01051563">
    <property type="protein sequence ID" value="JAH57014.1"/>
    <property type="molecule type" value="Transcribed_RNA"/>
</dbReference>
<reference evidence="1" key="2">
    <citation type="journal article" date="2015" name="Fish Shellfish Immunol.">
        <title>Early steps in the European eel (Anguilla anguilla)-Vibrio vulnificus interaction in the gills: Role of the RtxA13 toxin.</title>
        <authorList>
            <person name="Callol A."/>
            <person name="Pajuelo D."/>
            <person name="Ebbesson L."/>
            <person name="Teles M."/>
            <person name="MacKenzie S."/>
            <person name="Amaro C."/>
        </authorList>
    </citation>
    <scope>NUCLEOTIDE SEQUENCE</scope>
</reference>